<proteinExistence type="predicted"/>
<name>A0ACB9BG06_CICIN</name>
<evidence type="ECO:0000313" key="2">
    <source>
        <dbReference type="Proteomes" id="UP001055811"/>
    </source>
</evidence>
<dbReference type="Proteomes" id="UP001055811">
    <property type="component" value="Linkage Group LG06"/>
</dbReference>
<evidence type="ECO:0000313" key="1">
    <source>
        <dbReference type="EMBL" id="KAI3720716.1"/>
    </source>
</evidence>
<protein>
    <submittedName>
        <fullName evidence="1">Uncharacterized protein</fullName>
    </submittedName>
</protein>
<organism evidence="1 2">
    <name type="scientific">Cichorium intybus</name>
    <name type="common">Chicory</name>
    <dbReference type="NCBI Taxonomy" id="13427"/>
    <lineage>
        <taxon>Eukaryota</taxon>
        <taxon>Viridiplantae</taxon>
        <taxon>Streptophyta</taxon>
        <taxon>Embryophyta</taxon>
        <taxon>Tracheophyta</taxon>
        <taxon>Spermatophyta</taxon>
        <taxon>Magnoliopsida</taxon>
        <taxon>eudicotyledons</taxon>
        <taxon>Gunneridae</taxon>
        <taxon>Pentapetalae</taxon>
        <taxon>asterids</taxon>
        <taxon>campanulids</taxon>
        <taxon>Asterales</taxon>
        <taxon>Asteraceae</taxon>
        <taxon>Cichorioideae</taxon>
        <taxon>Cichorieae</taxon>
        <taxon>Cichoriinae</taxon>
        <taxon>Cichorium</taxon>
    </lineage>
</organism>
<comment type="caution">
    <text evidence="1">The sequence shown here is derived from an EMBL/GenBank/DDBJ whole genome shotgun (WGS) entry which is preliminary data.</text>
</comment>
<gene>
    <name evidence="1" type="ORF">L2E82_31709</name>
</gene>
<accession>A0ACB9BG06</accession>
<reference evidence="2" key="1">
    <citation type="journal article" date="2022" name="Mol. Ecol. Resour.">
        <title>The genomes of chicory, endive, great burdock and yacon provide insights into Asteraceae palaeo-polyploidization history and plant inulin production.</title>
        <authorList>
            <person name="Fan W."/>
            <person name="Wang S."/>
            <person name="Wang H."/>
            <person name="Wang A."/>
            <person name="Jiang F."/>
            <person name="Liu H."/>
            <person name="Zhao H."/>
            <person name="Xu D."/>
            <person name="Zhang Y."/>
        </authorList>
    </citation>
    <scope>NUCLEOTIDE SEQUENCE [LARGE SCALE GENOMIC DNA]</scope>
    <source>
        <strain evidence="2">cv. Punajuju</strain>
    </source>
</reference>
<keyword evidence="2" id="KW-1185">Reference proteome</keyword>
<sequence>MATKFNNSYIISLTLVLYLIFVVSMAFTPQDNFLINCGSSTNAMIDGREFLGDSNKPGSGFLSSAKSTTLSNPSRNSSELYATARVFTSASSYGFEINKTGTHLVRLHFSPFNSQNFDLSSSNFSVSVHGSVILRNFRAEFTVVKEFILMVDEIHFDITFDPLGKTGFAFVNAVEVFSAPIDLIVDGGAKSINVDGIQEFKNLSSQILETVHRINVGGSTLTPFNDTLWRSWIPDEEFLAIKSSAKIVTTTQLPNYQKGGASKEVAPDNVYMTAQEMNREKLTINSIFNLTWRFPIDSQSGVRHFVRLHFCDIVSLSVNQLYFNVFINGFLAYKDLDLSLLSFHVLASPFYADFVVDSDHTGVLEISIGPSDLSTSLRKNAILNGVEVMKIVNPVNREFKSKKKHVLILILLIIGILILSFSAIIAVLFLLKLRKKISTKTRRSESNGWTPLRVPGGGSTHSKLSEGTHNITKLKIPFLDLQSGTNNFDKSLIIGSGGFGIVYKANLRDNFKVAVKRGVPGSRQGLPEFHTEITILSKIRHRHLVSLVGFCDEQSEMILVYEYMENGPLKNHLYGSNLPPLSWKKRLEICIGAARGLHYLHTGSAQGIIHRDVKSTNILLDDNFLAKVADFGLSRSGPCLSESHVSTGVKGSFGYLDPEYFRRQQLTDKSDVYSFGVVLFEVLCARPAVDPLLGREEVNLGEWAVQWQKKGLLKRIVDRRIVDEIKPESLKKYGDTAEKCLADYGVDRPTMGDVLWNLEYALQLQETQNVNPTSVGQTGAPEIVAGVGSSNVDGSLSGIRTSQVFSQLMTNDGR</sequence>
<reference evidence="1 2" key="2">
    <citation type="journal article" date="2022" name="Mol. Ecol. Resour.">
        <title>The genomes of chicory, endive, great burdock and yacon provide insights into Asteraceae paleo-polyploidization history and plant inulin production.</title>
        <authorList>
            <person name="Fan W."/>
            <person name="Wang S."/>
            <person name="Wang H."/>
            <person name="Wang A."/>
            <person name="Jiang F."/>
            <person name="Liu H."/>
            <person name="Zhao H."/>
            <person name="Xu D."/>
            <person name="Zhang Y."/>
        </authorList>
    </citation>
    <scope>NUCLEOTIDE SEQUENCE [LARGE SCALE GENOMIC DNA]</scope>
    <source>
        <strain evidence="2">cv. Punajuju</strain>
        <tissue evidence="1">Leaves</tissue>
    </source>
</reference>
<dbReference type="EMBL" id="CM042014">
    <property type="protein sequence ID" value="KAI3720716.1"/>
    <property type="molecule type" value="Genomic_DNA"/>
</dbReference>